<reference evidence="2 3" key="1">
    <citation type="journal article" date="2015" name="Microbes Environ.">
        <title>Distribution and evolution of nitrogen fixation genes in the phylum bacteroidetes.</title>
        <authorList>
            <person name="Inoue J."/>
            <person name="Oshima K."/>
            <person name="Suda W."/>
            <person name="Sakamoto M."/>
            <person name="Iino T."/>
            <person name="Noda S."/>
            <person name="Hongoh Y."/>
            <person name="Hattori M."/>
            <person name="Ohkuma M."/>
        </authorList>
    </citation>
    <scope>NUCLEOTIDE SEQUENCE [LARGE SCALE GENOMIC DNA]</scope>
    <source>
        <strain evidence="2">JCM 15548</strain>
    </source>
</reference>
<dbReference type="STRING" id="1236989.JCM15548_14680"/>
<gene>
    <name evidence="2" type="ORF">JCM15548_14680</name>
</gene>
<feature type="signal peptide" evidence="1">
    <location>
        <begin position="1"/>
        <end position="23"/>
    </location>
</feature>
<evidence type="ECO:0000256" key="1">
    <source>
        <dbReference type="SAM" id="SignalP"/>
    </source>
</evidence>
<name>A0A0E9LSI9_9BACT</name>
<evidence type="ECO:0008006" key="4">
    <source>
        <dbReference type="Google" id="ProtNLM"/>
    </source>
</evidence>
<keyword evidence="1" id="KW-0732">Signal</keyword>
<evidence type="ECO:0000313" key="3">
    <source>
        <dbReference type="Proteomes" id="UP000032900"/>
    </source>
</evidence>
<evidence type="ECO:0000313" key="2">
    <source>
        <dbReference type="EMBL" id="GAO27825.1"/>
    </source>
</evidence>
<dbReference type="OrthoDB" id="9775382at2"/>
<dbReference type="Proteomes" id="UP000032900">
    <property type="component" value="Unassembled WGS sequence"/>
</dbReference>
<dbReference type="InterPro" id="IPR046495">
    <property type="entry name" value="DUF6588"/>
</dbReference>
<keyword evidence="3" id="KW-1185">Reference proteome</keyword>
<proteinExistence type="predicted"/>
<dbReference type="AlphaFoldDB" id="A0A0E9LSI9"/>
<dbReference type="RefSeq" id="WP_062128912.1">
    <property type="nucleotide sequence ID" value="NZ_BAZW01000108.1"/>
</dbReference>
<protein>
    <recommendedName>
        <fullName evidence="4">Outer membrane protein beta-barrel domain-containing protein</fullName>
    </recommendedName>
</protein>
<accession>A0A0E9LSI9</accession>
<dbReference type="Pfam" id="PF20230">
    <property type="entry name" value="DUF6588"/>
    <property type="match status" value="1"/>
</dbReference>
<comment type="caution">
    <text evidence="2">The sequence shown here is derived from an EMBL/GenBank/DDBJ whole genome shotgun (WGS) entry which is preliminary data.</text>
</comment>
<feature type="chain" id="PRO_5002428447" description="Outer membrane protein beta-barrel domain-containing protein" evidence="1">
    <location>
        <begin position="24"/>
        <end position="302"/>
    </location>
</feature>
<dbReference type="EMBL" id="BAZW01000108">
    <property type="protein sequence ID" value="GAO27825.1"/>
    <property type="molecule type" value="Genomic_DNA"/>
</dbReference>
<sequence>MEKLKLFFAVCLSVMLLPRPAVSQDIEELLSKYTSENGEKYMQPFADAFSANLNSGLFHNAKLKKMGFQIYLGLETQMAVIPSSQKTMTATTEGDFFPKKSVDGVPTVFGPTDGLKVEDDQSGTVYAFPGGLDIGSMPMATPQLTIGSVFGTNLTFRYAGTNKLEDVGKISLFGWGVRHSVDQYLPLPVNLALGYYNQKFSVGEYIDASSSLISLQTSYSIPVVTFYGGLGYEMGSMSLSYTYEDADTNEQTSINFDLTPSNKIKLTGGFGINLGPVNFHAEYNLAKQSSISAGLGIGFGDK</sequence>
<organism evidence="2 3">
    <name type="scientific">Geofilum rubicundum JCM 15548</name>
    <dbReference type="NCBI Taxonomy" id="1236989"/>
    <lineage>
        <taxon>Bacteria</taxon>
        <taxon>Pseudomonadati</taxon>
        <taxon>Bacteroidota</taxon>
        <taxon>Bacteroidia</taxon>
        <taxon>Marinilabiliales</taxon>
        <taxon>Marinilabiliaceae</taxon>
        <taxon>Geofilum</taxon>
    </lineage>
</organism>